<sequence>MAFDVFLNVLYKVGLYGTIITLIIGIGILILKYETFQGISKLLCRLFIVVWVAYVITATISIFTTKIPDNKADNAQKNSAYHDTVDFKINT</sequence>
<evidence type="ECO:0000313" key="3">
    <source>
        <dbReference type="Proteomes" id="UP001224418"/>
    </source>
</evidence>
<evidence type="ECO:0000313" key="2">
    <source>
        <dbReference type="EMBL" id="MDQ0478701.1"/>
    </source>
</evidence>
<gene>
    <name evidence="2" type="ORF">QOZ93_000410</name>
</gene>
<proteinExistence type="predicted"/>
<feature type="transmembrane region" description="Helical" evidence="1">
    <location>
        <begin position="13"/>
        <end position="31"/>
    </location>
</feature>
<comment type="caution">
    <text evidence="2">The sequence shown here is derived from an EMBL/GenBank/DDBJ whole genome shotgun (WGS) entry which is preliminary data.</text>
</comment>
<dbReference type="Proteomes" id="UP001224418">
    <property type="component" value="Unassembled WGS sequence"/>
</dbReference>
<keyword evidence="1" id="KW-1133">Transmembrane helix</keyword>
<keyword evidence="1" id="KW-0812">Transmembrane</keyword>
<organism evidence="2 3">
    <name type="scientific">Hathewaya limosa</name>
    <name type="common">Clostridium limosum</name>
    <dbReference type="NCBI Taxonomy" id="1536"/>
    <lineage>
        <taxon>Bacteria</taxon>
        <taxon>Bacillati</taxon>
        <taxon>Bacillota</taxon>
        <taxon>Clostridia</taxon>
        <taxon>Eubacteriales</taxon>
        <taxon>Clostridiaceae</taxon>
        <taxon>Hathewaya</taxon>
    </lineage>
</organism>
<protein>
    <submittedName>
        <fullName evidence="2">Lipid-binding transport protein (Tim44 family)</fullName>
    </submittedName>
</protein>
<accession>A0ABU0JNP1</accession>
<feature type="transmembrane region" description="Helical" evidence="1">
    <location>
        <begin position="43"/>
        <end position="63"/>
    </location>
</feature>
<dbReference type="EMBL" id="JAUSWN010000002">
    <property type="protein sequence ID" value="MDQ0478701.1"/>
    <property type="molecule type" value="Genomic_DNA"/>
</dbReference>
<name>A0ABU0JNP1_HATLI</name>
<keyword evidence="3" id="KW-1185">Reference proteome</keyword>
<keyword evidence="1" id="KW-0472">Membrane</keyword>
<dbReference type="RefSeq" id="WP_111944273.1">
    <property type="nucleotide sequence ID" value="NZ_BAAACJ010000008.1"/>
</dbReference>
<evidence type="ECO:0000256" key="1">
    <source>
        <dbReference type="SAM" id="Phobius"/>
    </source>
</evidence>
<reference evidence="2 3" key="1">
    <citation type="submission" date="2023-07" db="EMBL/GenBank/DDBJ databases">
        <title>Genomic Encyclopedia of Type Strains, Phase IV (KMG-IV): sequencing the most valuable type-strain genomes for metagenomic binning, comparative biology and taxonomic classification.</title>
        <authorList>
            <person name="Goeker M."/>
        </authorList>
    </citation>
    <scope>NUCLEOTIDE SEQUENCE [LARGE SCALE GENOMIC DNA]</scope>
    <source>
        <strain evidence="2 3">DSM 1400</strain>
    </source>
</reference>